<dbReference type="RefSeq" id="WP_171832898.1">
    <property type="nucleotide sequence ID" value="NZ_CP053708.1"/>
</dbReference>
<name>A0A6M8HSU5_9PROT</name>
<protein>
    <submittedName>
        <fullName evidence="2">Glycosyltransferase</fullName>
    </submittedName>
</protein>
<dbReference type="Pfam" id="PF13692">
    <property type="entry name" value="Glyco_trans_1_4"/>
    <property type="match status" value="1"/>
</dbReference>
<gene>
    <name evidence="2" type="ORF">HN018_17415</name>
</gene>
<feature type="domain" description="Glycosyltransferase 2-like" evidence="1">
    <location>
        <begin position="368"/>
        <end position="506"/>
    </location>
</feature>
<proteinExistence type="predicted"/>
<dbReference type="EMBL" id="CP053708">
    <property type="protein sequence ID" value="QKE91574.1"/>
    <property type="molecule type" value="Genomic_DNA"/>
</dbReference>
<evidence type="ECO:0000259" key="1">
    <source>
        <dbReference type="Pfam" id="PF00535"/>
    </source>
</evidence>
<dbReference type="SUPFAM" id="SSF53448">
    <property type="entry name" value="Nucleotide-diphospho-sugar transferases"/>
    <property type="match status" value="1"/>
</dbReference>
<keyword evidence="3" id="KW-1185">Reference proteome</keyword>
<dbReference type="SUPFAM" id="SSF53756">
    <property type="entry name" value="UDP-Glycosyltransferase/glycogen phosphorylase"/>
    <property type="match status" value="1"/>
</dbReference>
<reference evidence="2 3" key="1">
    <citation type="journal article" date="2014" name="World J. Microbiol. Biotechnol.">
        <title>Biodiversity and physiological characteristics of Antarctic and Arctic lichens-associated bacteria.</title>
        <authorList>
            <person name="Lee Y.M."/>
            <person name="Kim E.H."/>
            <person name="Lee H.K."/>
            <person name="Hong S.G."/>
        </authorList>
    </citation>
    <scope>NUCLEOTIDE SEQUENCE [LARGE SCALE GENOMIC DNA]</scope>
    <source>
        <strain evidence="2 3">PAMC 26569</strain>
    </source>
</reference>
<dbReference type="Gene3D" id="3.90.550.10">
    <property type="entry name" value="Spore Coat Polysaccharide Biosynthesis Protein SpsA, Chain A"/>
    <property type="match status" value="1"/>
</dbReference>
<accession>A0A6M8HSU5</accession>
<dbReference type="GO" id="GO:0016740">
    <property type="term" value="F:transferase activity"/>
    <property type="evidence" value="ECO:0007669"/>
    <property type="project" value="UniProtKB-KW"/>
</dbReference>
<dbReference type="CDD" id="cd03801">
    <property type="entry name" value="GT4_PimA-like"/>
    <property type="match status" value="1"/>
</dbReference>
<dbReference type="InterPro" id="IPR001173">
    <property type="entry name" value="Glyco_trans_2-like"/>
</dbReference>
<dbReference type="PANTHER" id="PTHR43179:SF7">
    <property type="entry name" value="RHAMNOSYLTRANSFERASE WBBL"/>
    <property type="match status" value="1"/>
</dbReference>
<dbReference type="PANTHER" id="PTHR43179">
    <property type="entry name" value="RHAMNOSYLTRANSFERASE WBBL"/>
    <property type="match status" value="1"/>
</dbReference>
<dbReference type="Gene3D" id="3.40.50.2000">
    <property type="entry name" value="Glycogen Phosphorylase B"/>
    <property type="match status" value="1"/>
</dbReference>
<dbReference type="KEGG" id="lck:HN018_17415"/>
<dbReference type="Pfam" id="PF00535">
    <property type="entry name" value="Glycos_transf_2"/>
    <property type="match status" value="1"/>
</dbReference>
<dbReference type="Proteomes" id="UP000500767">
    <property type="component" value="Chromosome"/>
</dbReference>
<dbReference type="AlphaFoldDB" id="A0A6M8HSU5"/>
<sequence>MFDSTISGKYVPPLDDRVPLWKLFDREWYLDRYPDVAVALPASETDVAEDHYREHGARLGHSPNMFFDEAWYLGRYPGVAAHVTAGGARSGFDHYCNDGYRQGYSPHWLFDEAFYLATHRDITRGLLNRNGFVNGYDHYLRQGDADILSGHRFFDAALYQQNAIEDDAGRTVSGGPFARFLANRARAGSTARLSWYFDPVWYLATYPDVAQEIDKGWWSCALQHFLCNRSPQRYAALEWFSESFYGKTYPDALGAVLDGSFRNTYEHFVRFGAAECRKPHQDVDLVRYARSLRVQAELERRDHPDAFTHWLANAAGLGADDITPATNLPEAQSKQLFLRQAEAMLLQFAHARIDFTLPDPDDLMPAVSVVMILHNQFALTMTALASLRACHGGAIELILIDSGSRDETRRIARYVSGARIVRFEHNVGFVAACNAALAHATAPSVLYLNNDLTLGIKSVERALARLASDPRIGAVGAKFIRTDGRLQEAGSIIWRDGSTAGYLRDGDPNLPEANFVREVDFCSGAFLMVRADVLKSLDGFDDDFRPAYYEETDLCVRLKKAGYRVIYDPSIIVQHVEYGSAGASRSTHMIQRNHKVFAGKHQDWLRYKYPQHSRNAVLARSPRPVHGCSRILFIEDRIPMRDLGSGYVRSNDIVHAMAALGHHVSVYPIYPAGCDALEILSDFPETTEVLYDRGLDQLASFIAERAGYYDIVWIGRTHNLERLLPTLSDASSSLPEHGFILDTEAVSAPRTIEQARVLGRTLEHDLETMLRREFACAYFCQRIVAVNERDAGLIRLAGHGNVAVLGHMKEVTPTQSGWGERAGILFLGAFHEESSPNYDSLSWFIDQVLPLLEGWLPPEVRFTIAGYVARQVDMSPFGRNPRIDLHGPVEDLEMLYDSHRVFVAPTRFAGGIPFKVHEAASFGLPVVATELLCRQVGWTDGADILSGGTDDAQRFADRIIEAYDDEDVWTRIRNGALARITDENNRAAYHARLKEILTDTNPE</sequence>
<evidence type="ECO:0000313" key="3">
    <source>
        <dbReference type="Proteomes" id="UP000500767"/>
    </source>
</evidence>
<keyword evidence="2" id="KW-0808">Transferase</keyword>
<dbReference type="InterPro" id="IPR029044">
    <property type="entry name" value="Nucleotide-diphossugar_trans"/>
</dbReference>
<evidence type="ECO:0000313" key="2">
    <source>
        <dbReference type="EMBL" id="QKE91574.1"/>
    </source>
</evidence>
<organism evidence="2 3">
    <name type="scientific">Lichenicola cladoniae</name>
    <dbReference type="NCBI Taxonomy" id="1484109"/>
    <lineage>
        <taxon>Bacteria</taxon>
        <taxon>Pseudomonadati</taxon>
        <taxon>Pseudomonadota</taxon>
        <taxon>Alphaproteobacteria</taxon>
        <taxon>Acetobacterales</taxon>
        <taxon>Acetobacteraceae</taxon>
        <taxon>Lichenicola</taxon>
    </lineage>
</organism>